<dbReference type="InterPro" id="IPR006145">
    <property type="entry name" value="PsdUridine_synth_RsuA/RluA"/>
</dbReference>
<sequence>MTSDGYPVRINKYIASRGIATRKDADTLIEKGLVTINGRKAVLGDKVQEADKVEVKGARTKYRYFAYNKPSGVITHSPEKGETDIMRSIPLRSVFPVGRLDKRSSGLIILTDDARVTDRLLNPEYTHDKEYRVTTHEPLPNNFKKVLERGVDIGGYVTKPCEVEIRSDNKFSITLTEGKKHQIRRMCDVMKTSVAELQRVRVMNIKLGTLKPNEYRELKGQELDQFLKAIGL</sequence>
<dbReference type="EMBL" id="MFLL01000001">
    <property type="protein sequence ID" value="OGG70803.1"/>
    <property type="molecule type" value="Genomic_DNA"/>
</dbReference>
<dbReference type="SUPFAM" id="SSF55120">
    <property type="entry name" value="Pseudouridine synthase"/>
    <property type="match status" value="1"/>
</dbReference>
<dbReference type="GO" id="GO:0003723">
    <property type="term" value="F:RNA binding"/>
    <property type="evidence" value="ECO:0007669"/>
    <property type="project" value="UniProtKB-KW"/>
</dbReference>
<evidence type="ECO:0000259" key="5">
    <source>
        <dbReference type="SMART" id="SM00363"/>
    </source>
</evidence>
<reference evidence="6 7" key="1">
    <citation type="journal article" date="2016" name="Nat. Commun.">
        <title>Thousands of microbial genomes shed light on interconnected biogeochemical processes in an aquifer system.</title>
        <authorList>
            <person name="Anantharaman K."/>
            <person name="Brown C.T."/>
            <person name="Hug L.A."/>
            <person name="Sharon I."/>
            <person name="Castelle C.J."/>
            <person name="Probst A.J."/>
            <person name="Thomas B.C."/>
            <person name="Singh A."/>
            <person name="Wilkins M.J."/>
            <person name="Karaoz U."/>
            <person name="Brodie E.L."/>
            <person name="Williams K.H."/>
            <person name="Hubbard S.S."/>
            <person name="Banfield J.F."/>
        </authorList>
    </citation>
    <scope>NUCLEOTIDE SEQUENCE [LARGE SCALE GENOMIC DNA]</scope>
</reference>
<evidence type="ECO:0000256" key="4">
    <source>
        <dbReference type="RuleBase" id="RU003887"/>
    </source>
</evidence>
<keyword evidence="3" id="KW-0694">RNA-binding</keyword>
<keyword evidence="2 4" id="KW-0413">Isomerase</keyword>
<dbReference type="GO" id="GO:0000455">
    <property type="term" value="P:enzyme-directed rRNA pseudouridine synthesis"/>
    <property type="evidence" value="ECO:0007669"/>
    <property type="project" value="UniProtKB-ARBA"/>
</dbReference>
<evidence type="ECO:0000313" key="6">
    <source>
        <dbReference type="EMBL" id="OGG70803.1"/>
    </source>
</evidence>
<comment type="caution">
    <text evidence="6">The sequence shown here is derived from an EMBL/GenBank/DDBJ whole genome shotgun (WGS) entry which is preliminary data.</text>
</comment>
<dbReference type="Gene3D" id="3.30.70.580">
    <property type="entry name" value="Pseudouridine synthase I, catalytic domain, N-terminal subdomain"/>
    <property type="match status" value="1"/>
</dbReference>
<name>A0A1F6EAT9_9BACT</name>
<dbReference type="EC" id="5.4.99.-" evidence="4"/>
<dbReference type="PANTHER" id="PTHR47683:SF2">
    <property type="entry name" value="RNA-BINDING S4 DOMAIN-CONTAINING PROTEIN"/>
    <property type="match status" value="1"/>
</dbReference>
<dbReference type="SMART" id="SM00363">
    <property type="entry name" value="S4"/>
    <property type="match status" value="1"/>
</dbReference>
<dbReference type="SUPFAM" id="SSF55174">
    <property type="entry name" value="Alpha-L RNA-binding motif"/>
    <property type="match status" value="1"/>
</dbReference>
<dbReference type="InterPro" id="IPR042092">
    <property type="entry name" value="PsdUridine_s_RsuA/RluB/E/F_cat"/>
</dbReference>
<dbReference type="NCBIfam" id="TIGR00093">
    <property type="entry name" value="pseudouridine synthase"/>
    <property type="match status" value="1"/>
</dbReference>
<evidence type="ECO:0000256" key="1">
    <source>
        <dbReference type="ARBA" id="ARBA00008348"/>
    </source>
</evidence>
<dbReference type="Proteomes" id="UP000176914">
    <property type="component" value="Unassembled WGS sequence"/>
</dbReference>
<dbReference type="Gene3D" id="3.10.290.10">
    <property type="entry name" value="RNA-binding S4 domain"/>
    <property type="match status" value="1"/>
</dbReference>
<gene>
    <name evidence="6" type="ORF">A3C20_04770</name>
</gene>
<comment type="similarity">
    <text evidence="1 4">Belongs to the pseudouridine synthase RsuA family.</text>
</comment>
<dbReference type="Pfam" id="PF00849">
    <property type="entry name" value="PseudoU_synth_2"/>
    <property type="match status" value="1"/>
</dbReference>
<evidence type="ECO:0000256" key="3">
    <source>
        <dbReference type="PROSITE-ProRule" id="PRU00182"/>
    </source>
</evidence>
<accession>A0A1F6EAT9</accession>
<feature type="domain" description="RNA-binding S4" evidence="5">
    <location>
        <begin position="8"/>
        <end position="71"/>
    </location>
</feature>
<protein>
    <recommendedName>
        <fullName evidence="4">Pseudouridine synthase</fullName>
        <ecNumber evidence="4">5.4.99.-</ecNumber>
    </recommendedName>
</protein>
<organism evidence="6 7">
    <name type="scientific">Candidatus Kaiserbacteria bacterium RIFCSPHIGHO2_02_FULL_55_25</name>
    <dbReference type="NCBI Taxonomy" id="1798498"/>
    <lineage>
        <taxon>Bacteria</taxon>
        <taxon>Candidatus Kaiseribacteriota</taxon>
    </lineage>
</organism>
<dbReference type="InterPro" id="IPR020103">
    <property type="entry name" value="PsdUridine_synth_cat_dom_sf"/>
</dbReference>
<dbReference type="Gene3D" id="3.30.70.1560">
    <property type="entry name" value="Alpha-L RNA-binding motif"/>
    <property type="match status" value="1"/>
</dbReference>
<evidence type="ECO:0000256" key="2">
    <source>
        <dbReference type="ARBA" id="ARBA00023235"/>
    </source>
</evidence>
<dbReference type="InterPro" id="IPR002942">
    <property type="entry name" value="S4_RNA-bd"/>
</dbReference>
<dbReference type="GO" id="GO:0120159">
    <property type="term" value="F:rRNA pseudouridine synthase activity"/>
    <property type="evidence" value="ECO:0007669"/>
    <property type="project" value="UniProtKB-ARBA"/>
</dbReference>
<dbReference type="AlphaFoldDB" id="A0A1F6EAT9"/>
<dbReference type="InterPro" id="IPR050343">
    <property type="entry name" value="RsuA_PseudoU_synthase"/>
</dbReference>
<dbReference type="InterPro" id="IPR020094">
    <property type="entry name" value="TruA/RsuA/RluB/E/F_N"/>
</dbReference>
<dbReference type="FunFam" id="3.10.290.10:FF:000003">
    <property type="entry name" value="Pseudouridine synthase"/>
    <property type="match status" value="1"/>
</dbReference>
<dbReference type="InterPro" id="IPR000748">
    <property type="entry name" value="PsdUridine_synth_RsuA/RluB/E/F"/>
</dbReference>
<proteinExistence type="inferred from homology"/>
<dbReference type="InterPro" id="IPR018496">
    <property type="entry name" value="PsdUridine_synth_RsuA/RluB_CS"/>
</dbReference>
<dbReference type="PROSITE" id="PS01149">
    <property type="entry name" value="PSI_RSU"/>
    <property type="match status" value="1"/>
</dbReference>
<dbReference type="PROSITE" id="PS50889">
    <property type="entry name" value="S4"/>
    <property type="match status" value="1"/>
</dbReference>
<dbReference type="Pfam" id="PF01479">
    <property type="entry name" value="S4"/>
    <property type="match status" value="1"/>
</dbReference>
<dbReference type="InterPro" id="IPR036986">
    <property type="entry name" value="S4_RNA-bd_sf"/>
</dbReference>
<evidence type="ECO:0000313" key="7">
    <source>
        <dbReference type="Proteomes" id="UP000176914"/>
    </source>
</evidence>
<dbReference type="CDD" id="cd00165">
    <property type="entry name" value="S4"/>
    <property type="match status" value="1"/>
</dbReference>
<dbReference type="PANTHER" id="PTHR47683">
    <property type="entry name" value="PSEUDOURIDINE SYNTHASE FAMILY PROTEIN-RELATED"/>
    <property type="match status" value="1"/>
</dbReference>